<dbReference type="Proteomes" id="UP001396898">
    <property type="component" value="Unassembled WGS sequence"/>
</dbReference>
<keyword evidence="3" id="KW-1185">Reference proteome</keyword>
<feature type="compositionally biased region" description="Basic and acidic residues" evidence="1">
    <location>
        <begin position="211"/>
        <end position="220"/>
    </location>
</feature>
<reference evidence="2 3" key="1">
    <citation type="submission" date="2023-01" db="EMBL/GenBank/DDBJ databases">
        <title>Analysis of 21 Apiospora genomes using comparative genomics revels a genus with tremendous synthesis potential of carbohydrate active enzymes and secondary metabolites.</title>
        <authorList>
            <person name="Sorensen T."/>
        </authorList>
    </citation>
    <scope>NUCLEOTIDE SEQUENCE [LARGE SCALE GENOMIC DNA]</scope>
    <source>
        <strain evidence="2 3">CBS 20057</strain>
    </source>
</reference>
<feature type="compositionally biased region" description="Acidic residues" evidence="1">
    <location>
        <begin position="61"/>
        <end position="74"/>
    </location>
</feature>
<feature type="compositionally biased region" description="Basic and acidic residues" evidence="1">
    <location>
        <begin position="120"/>
        <end position="141"/>
    </location>
</feature>
<feature type="region of interest" description="Disordered" evidence="1">
    <location>
        <begin position="1"/>
        <end position="42"/>
    </location>
</feature>
<dbReference type="EMBL" id="JAQQWI010000009">
    <property type="protein sequence ID" value="KAK8023120.1"/>
    <property type="molecule type" value="Genomic_DNA"/>
</dbReference>
<feature type="region of interest" description="Disordered" evidence="1">
    <location>
        <begin position="55"/>
        <end position="220"/>
    </location>
</feature>
<proteinExistence type="predicted"/>
<accession>A0ABR1S0C5</accession>
<evidence type="ECO:0000313" key="2">
    <source>
        <dbReference type="EMBL" id="KAK8023120.1"/>
    </source>
</evidence>
<evidence type="ECO:0000256" key="1">
    <source>
        <dbReference type="SAM" id="MobiDB-lite"/>
    </source>
</evidence>
<evidence type="ECO:0000313" key="3">
    <source>
        <dbReference type="Proteomes" id="UP001396898"/>
    </source>
</evidence>
<gene>
    <name evidence="2" type="ORF">PG991_007001</name>
</gene>
<feature type="compositionally biased region" description="Low complexity" evidence="1">
    <location>
        <begin position="75"/>
        <end position="89"/>
    </location>
</feature>
<sequence>MDQMNKPLGVAKFDVPREVQGAESTQLAPEATNTADVVPKRLPMKEYFANARKRTAAALEAEADDASNESDSDSSVDPKPIKPASSAPPRSREPIQRPAREIQRPQARPKDSEVAAPKPQPDRQDKPESPEKQRIVGDEHGGMVTRSRAKKGPCGQPDASLDHSNQEGKADAPIASLPTSISDGSPEQRGQPGRSKRPVATVNDPSSEQHPPSEKLKEVSKKDFQELLKADDLVSVARKKGITSSAVLEAALLAKLMAEDDVFSGYVEMALDEMD</sequence>
<name>A0ABR1S0C5_9PEZI</name>
<feature type="compositionally biased region" description="Basic and acidic residues" evidence="1">
    <location>
        <begin position="160"/>
        <end position="170"/>
    </location>
</feature>
<protein>
    <submittedName>
        <fullName evidence="2">Uncharacterized protein</fullName>
    </submittedName>
</protein>
<organism evidence="2 3">
    <name type="scientific">Apiospora marii</name>
    <dbReference type="NCBI Taxonomy" id="335849"/>
    <lineage>
        <taxon>Eukaryota</taxon>
        <taxon>Fungi</taxon>
        <taxon>Dikarya</taxon>
        <taxon>Ascomycota</taxon>
        <taxon>Pezizomycotina</taxon>
        <taxon>Sordariomycetes</taxon>
        <taxon>Xylariomycetidae</taxon>
        <taxon>Amphisphaeriales</taxon>
        <taxon>Apiosporaceae</taxon>
        <taxon>Apiospora</taxon>
    </lineage>
</organism>
<feature type="compositionally biased region" description="Polar residues" evidence="1">
    <location>
        <begin position="22"/>
        <end position="35"/>
    </location>
</feature>
<comment type="caution">
    <text evidence="2">The sequence shown here is derived from an EMBL/GenBank/DDBJ whole genome shotgun (WGS) entry which is preliminary data.</text>
</comment>
<feature type="compositionally biased region" description="Basic and acidic residues" evidence="1">
    <location>
        <begin position="90"/>
        <end position="113"/>
    </location>
</feature>